<evidence type="ECO:0000256" key="2">
    <source>
        <dbReference type="ARBA" id="ARBA00012438"/>
    </source>
</evidence>
<feature type="transmembrane region" description="Helical" evidence="6">
    <location>
        <begin position="229"/>
        <end position="247"/>
    </location>
</feature>
<evidence type="ECO:0000313" key="8">
    <source>
        <dbReference type="EMBL" id="EGI76947.1"/>
    </source>
</evidence>
<comment type="catalytic activity">
    <reaction evidence="1">
        <text>ATP + protein L-histidine = ADP + protein N-phospho-L-histidine.</text>
        <dbReference type="EC" id="2.7.13.3"/>
    </reaction>
</comment>
<dbReference type="PANTHER" id="PTHR24421">
    <property type="entry name" value="NITRATE/NITRITE SENSOR PROTEIN NARX-RELATED"/>
    <property type="match status" value="1"/>
</dbReference>
<gene>
    <name evidence="8" type="ORF">HGR_09244</name>
</gene>
<keyword evidence="6" id="KW-0472">Membrane</keyword>
<feature type="transmembrane region" description="Helical" evidence="6">
    <location>
        <begin position="26"/>
        <end position="48"/>
    </location>
</feature>
<keyword evidence="5" id="KW-0902">Two-component regulatory system</keyword>
<organism evidence="8 9">
    <name type="scientific">Hylemonella gracilis ATCC 19624</name>
    <dbReference type="NCBI Taxonomy" id="887062"/>
    <lineage>
        <taxon>Bacteria</taxon>
        <taxon>Pseudomonadati</taxon>
        <taxon>Pseudomonadota</taxon>
        <taxon>Betaproteobacteria</taxon>
        <taxon>Burkholderiales</taxon>
        <taxon>Comamonadaceae</taxon>
        <taxon>Hylemonella</taxon>
    </lineage>
</organism>
<reference evidence="8 9" key="1">
    <citation type="journal article" date="2011" name="EMBO J.">
        <title>Structural diversity of bacterial flagellar motors.</title>
        <authorList>
            <person name="Chen S."/>
            <person name="Beeby M."/>
            <person name="Murphy G.E."/>
            <person name="Leadbetter J.R."/>
            <person name="Hendrixson D.R."/>
            <person name="Briegel A."/>
            <person name="Li Z."/>
            <person name="Shi J."/>
            <person name="Tocheva E.I."/>
            <person name="Muller A."/>
            <person name="Dobro M.J."/>
            <person name="Jensen G.J."/>
        </authorList>
    </citation>
    <scope>NUCLEOTIDE SEQUENCE [LARGE SCALE GENOMIC DNA]</scope>
    <source>
        <strain evidence="8 9">ATCC 19624</strain>
    </source>
</reference>
<feature type="transmembrane region" description="Helical" evidence="6">
    <location>
        <begin position="295"/>
        <end position="320"/>
    </location>
</feature>
<dbReference type="PANTHER" id="PTHR24421:SF10">
    <property type="entry name" value="NITRATE_NITRITE SENSOR PROTEIN NARQ"/>
    <property type="match status" value="1"/>
</dbReference>
<feature type="transmembrane region" description="Helical" evidence="6">
    <location>
        <begin position="332"/>
        <end position="351"/>
    </location>
</feature>
<keyword evidence="9" id="KW-1185">Reference proteome</keyword>
<keyword evidence="4 8" id="KW-0418">Kinase</keyword>
<dbReference type="eggNOG" id="COG4585">
    <property type="taxonomic scope" value="Bacteria"/>
</dbReference>
<feature type="domain" description="Histidine kinase/HSP90-like ATPase" evidence="7">
    <location>
        <begin position="581"/>
        <end position="675"/>
    </location>
</feature>
<feature type="transmembrane region" description="Helical" evidence="6">
    <location>
        <begin position="389"/>
        <end position="409"/>
    </location>
</feature>
<name>F3KTR8_9BURK</name>
<accession>F3KTR8</accession>
<feature type="transmembrane region" description="Helical" evidence="6">
    <location>
        <begin position="421"/>
        <end position="439"/>
    </location>
</feature>
<dbReference type="InterPro" id="IPR036890">
    <property type="entry name" value="HATPase_C_sf"/>
</dbReference>
<dbReference type="EC" id="2.7.13.3" evidence="2"/>
<evidence type="ECO:0000256" key="6">
    <source>
        <dbReference type="SAM" id="Phobius"/>
    </source>
</evidence>
<dbReference type="InterPro" id="IPR003594">
    <property type="entry name" value="HATPase_dom"/>
</dbReference>
<feature type="transmembrane region" description="Helical" evidence="6">
    <location>
        <begin position="357"/>
        <end position="377"/>
    </location>
</feature>
<keyword evidence="6" id="KW-0812">Transmembrane</keyword>
<dbReference type="SUPFAM" id="SSF55874">
    <property type="entry name" value="ATPase domain of HSP90 chaperone/DNA topoisomerase II/histidine kinase"/>
    <property type="match status" value="1"/>
</dbReference>
<dbReference type="EMBL" id="AEGR01000056">
    <property type="protein sequence ID" value="EGI76947.1"/>
    <property type="molecule type" value="Genomic_DNA"/>
</dbReference>
<dbReference type="AlphaFoldDB" id="F3KTR8"/>
<evidence type="ECO:0000259" key="7">
    <source>
        <dbReference type="SMART" id="SM00387"/>
    </source>
</evidence>
<evidence type="ECO:0000256" key="4">
    <source>
        <dbReference type="ARBA" id="ARBA00022777"/>
    </source>
</evidence>
<comment type="caution">
    <text evidence="8">The sequence shown here is derived from an EMBL/GenBank/DDBJ whole genome shotgun (WGS) entry which is preliminary data.</text>
</comment>
<dbReference type="STRING" id="887062.HGR_09244"/>
<evidence type="ECO:0000313" key="9">
    <source>
        <dbReference type="Proteomes" id="UP000016368"/>
    </source>
</evidence>
<dbReference type="GO" id="GO:0004673">
    <property type="term" value="F:protein histidine kinase activity"/>
    <property type="evidence" value="ECO:0007669"/>
    <property type="project" value="UniProtKB-EC"/>
</dbReference>
<dbReference type="Proteomes" id="UP000016368">
    <property type="component" value="Unassembled WGS sequence"/>
</dbReference>
<dbReference type="InterPro" id="IPR050482">
    <property type="entry name" value="Sensor_HK_TwoCompSys"/>
</dbReference>
<dbReference type="CDD" id="cd16917">
    <property type="entry name" value="HATPase_UhpB-NarQ-NarX-like"/>
    <property type="match status" value="1"/>
</dbReference>
<sequence length="689" mass="74639">MSLAMALSLPAMPAVAHVLRAGRRRALAFLACLVFGLIASGLVGVAAIGAPSVGLGANGAVPPAPAAATPGVLQELAQARAVVHVVGQEPLALGAVTLPYHWDRVHPGRAGQAEFELRFDVPKGGQGEGEPPYGIYFPRIGNTAEIWLNGTLLERLGDLNQPNTADYSRAPQYVTVPPQLITDTDNRLIIRLNADKGRRGGLARPLLGPQAEVRPLYDASYRMRVEMSVIIAAFSLLVGSLALALWITQPESEPVQGQVGPQSNALYLAAFLAEYCWALRVGDVVFNRPPLPWPVWTVVVTVAFAGWIAGVGWFCHCVAGWHQRPSARWVKWGLGALVVTAMLAASLTQLFDNPVWLTVWLGMANLIFVAYALLYLWRALLHPQDRTRLVVGLIGTVNVAMGVRDWLAIRLAAGSLEVNTWIRYSSVLFGLALIVIMIHRFRAASQYARELTQQLSERVATRERELAQSYARLENLARDQARQQERGRILKDMHDGVGVHLSTAIRQLRSGATSNEELLRTLTDSLDQLKLSIDAMQVDPGDVGAMLAALRYRLEPRLRAGGITLHWTVDELPPLARMDVGDARHLQFLLFGAISNVLQHAQASHLSVSAQRDHGPEGEALHIVIEDDGLGFEPALTPGKGLQAMHERAAALMARLDIVSSGQGTRVELMLPINPPAPKPASGPSAASS</sequence>
<dbReference type="SMART" id="SM00387">
    <property type="entry name" value="HATPase_c"/>
    <property type="match status" value="1"/>
</dbReference>
<protein>
    <recommendedName>
        <fullName evidence="2">histidine kinase</fullName>
        <ecNumber evidence="2">2.7.13.3</ecNumber>
    </recommendedName>
</protein>
<evidence type="ECO:0000256" key="1">
    <source>
        <dbReference type="ARBA" id="ARBA00000085"/>
    </source>
</evidence>
<evidence type="ECO:0000256" key="5">
    <source>
        <dbReference type="ARBA" id="ARBA00023012"/>
    </source>
</evidence>
<dbReference type="InterPro" id="IPR008979">
    <property type="entry name" value="Galactose-bd-like_sf"/>
</dbReference>
<keyword evidence="6" id="KW-1133">Transmembrane helix</keyword>
<dbReference type="SUPFAM" id="SSF49785">
    <property type="entry name" value="Galactose-binding domain-like"/>
    <property type="match status" value="1"/>
</dbReference>
<dbReference type="Pfam" id="PF02518">
    <property type="entry name" value="HATPase_c"/>
    <property type="match status" value="1"/>
</dbReference>
<evidence type="ECO:0000256" key="3">
    <source>
        <dbReference type="ARBA" id="ARBA00022679"/>
    </source>
</evidence>
<dbReference type="Gene3D" id="2.60.120.260">
    <property type="entry name" value="Galactose-binding domain-like"/>
    <property type="match status" value="1"/>
</dbReference>
<keyword evidence="3" id="KW-0808">Transferase</keyword>
<proteinExistence type="predicted"/>
<dbReference type="Gene3D" id="3.30.565.10">
    <property type="entry name" value="Histidine kinase-like ATPase, C-terminal domain"/>
    <property type="match status" value="1"/>
</dbReference>
<dbReference type="GO" id="GO:0000160">
    <property type="term" value="P:phosphorelay signal transduction system"/>
    <property type="evidence" value="ECO:0007669"/>
    <property type="project" value="UniProtKB-KW"/>
</dbReference>